<accession>A0A3B4BFP2</accession>
<reference evidence="1" key="1">
    <citation type="submission" date="2025-08" db="UniProtKB">
        <authorList>
            <consortium name="Ensembl"/>
        </authorList>
    </citation>
    <scope>IDENTIFICATION</scope>
</reference>
<name>A0A3B4BFP2_9GOBI</name>
<dbReference type="InterPro" id="IPR053040">
    <property type="entry name" value="LRR-containing_protein_71"/>
</dbReference>
<keyword evidence="2" id="KW-1185">Reference proteome</keyword>
<dbReference type="Pfam" id="PF13516">
    <property type="entry name" value="LRR_6"/>
    <property type="match status" value="2"/>
</dbReference>
<dbReference type="PANTHER" id="PTHR46984">
    <property type="entry name" value="LEUCINE-RICH REPEAT-CONTAINING PROTEIN 71"/>
    <property type="match status" value="1"/>
</dbReference>
<proteinExistence type="predicted"/>
<evidence type="ECO:0000313" key="2">
    <source>
        <dbReference type="Proteomes" id="UP000261520"/>
    </source>
</evidence>
<evidence type="ECO:0000313" key="1">
    <source>
        <dbReference type="Ensembl" id="ENSPMGP00000027665.1"/>
    </source>
</evidence>
<dbReference type="SMART" id="SM00368">
    <property type="entry name" value="LRR_RI"/>
    <property type="match status" value="3"/>
</dbReference>
<dbReference type="Proteomes" id="UP000261520">
    <property type="component" value="Unplaced"/>
</dbReference>
<organism evidence="1 2">
    <name type="scientific">Periophthalmus magnuspinnatus</name>
    <dbReference type="NCBI Taxonomy" id="409849"/>
    <lineage>
        <taxon>Eukaryota</taxon>
        <taxon>Metazoa</taxon>
        <taxon>Chordata</taxon>
        <taxon>Craniata</taxon>
        <taxon>Vertebrata</taxon>
        <taxon>Euteleostomi</taxon>
        <taxon>Actinopterygii</taxon>
        <taxon>Neopterygii</taxon>
        <taxon>Teleostei</taxon>
        <taxon>Neoteleostei</taxon>
        <taxon>Acanthomorphata</taxon>
        <taxon>Gobiaria</taxon>
        <taxon>Gobiiformes</taxon>
        <taxon>Gobioidei</taxon>
        <taxon>Gobiidae</taxon>
        <taxon>Oxudercinae</taxon>
        <taxon>Periophthalmus</taxon>
    </lineage>
</organism>
<dbReference type="STRING" id="409849.ENSPMGP00000027665"/>
<protein>
    <submittedName>
        <fullName evidence="1">Uncharacterized protein</fullName>
    </submittedName>
</protein>
<dbReference type="Ensembl" id="ENSPMGT00000029471.1">
    <property type="protein sequence ID" value="ENSPMGP00000027665.1"/>
    <property type="gene ID" value="ENSPMGG00000022324.1"/>
</dbReference>
<dbReference type="InterPro" id="IPR001611">
    <property type="entry name" value="Leu-rich_rpt"/>
</dbReference>
<dbReference type="PANTHER" id="PTHR46984:SF1">
    <property type="entry name" value="LEUCINE-RICH REPEAT-CONTAINING PROTEIN 71"/>
    <property type="match status" value="1"/>
</dbReference>
<dbReference type="InterPro" id="IPR032675">
    <property type="entry name" value="LRR_dom_sf"/>
</dbReference>
<dbReference type="Gene3D" id="3.80.10.10">
    <property type="entry name" value="Ribonuclease Inhibitor"/>
    <property type="match status" value="1"/>
</dbReference>
<dbReference type="SUPFAM" id="SSF52047">
    <property type="entry name" value="RNI-like"/>
    <property type="match status" value="1"/>
</dbReference>
<dbReference type="AlphaFoldDB" id="A0A3B4BFP2"/>
<reference evidence="1" key="2">
    <citation type="submission" date="2025-09" db="UniProtKB">
        <authorList>
            <consortium name="Ensembl"/>
        </authorList>
    </citation>
    <scope>IDENTIFICATION</scope>
</reference>
<sequence>MFQVQFKTQLYVPDEYQCTGDVQVDLIRLCTLLDIKNIPPVYCQTTDTEGRAASSPTVSSFCVNITCYNTKTCGSYSGAAYICTKLIFFSNLAGAAHIQVRSIVPSLRYLSIHSLLYKNGVGSLTHLDFFVPLCVRVVYLDGNPLPRHSYHLLLSAESGISRLFLRNNRIGDEAARLIGSALSTAKTTNKNLLFLNLAFNCIGNAGAMYLAQGLRLNRALIYLSLADNRIGDSGAAALSEVLGEFPLTHEEAVERRKLLVEKSELVNVWPCVCLSHI</sequence>